<dbReference type="SUPFAM" id="SSF81296">
    <property type="entry name" value="E set domains"/>
    <property type="match status" value="1"/>
</dbReference>
<name>A0A2J8A6W5_9CHLO</name>
<dbReference type="Pfam" id="PF02221">
    <property type="entry name" value="E1_DerP2_DerF2"/>
    <property type="match status" value="1"/>
</dbReference>
<evidence type="ECO:0000313" key="2">
    <source>
        <dbReference type="EMBL" id="PNH08264.1"/>
    </source>
</evidence>
<accession>A0A2J8A6W5</accession>
<reference evidence="2 3" key="1">
    <citation type="journal article" date="2017" name="Mol. Biol. Evol.">
        <title>The 4-celled Tetrabaena socialis nuclear genome reveals the essential components for genetic control of cell number at the origin of multicellularity in the volvocine lineage.</title>
        <authorList>
            <person name="Featherston J."/>
            <person name="Arakaki Y."/>
            <person name="Hanschen E.R."/>
            <person name="Ferris P.J."/>
            <person name="Michod R.E."/>
            <person name="Olson B.J.S.C."/>
            <person name="Nozaki H."/>
            <person name="Durand P.M."/>
        </authorList>
    </citation>
    <scope>NUCLEOTIDE SEQUENCE [LARGE SCALE GENOMIC DNA]</scope>
    <source>
        <strain evidence="2 3">NIES-571</strain>
    </source>
</reference>
<protein>
    <recommendedName>
        <fullName evidence="1">MD-2-related lipid-recognition domain-containing protein</fullName>
    </recommendedName>
</protein>
<proteinExistence type="predicted"/>
<organism evidence="2 3">
    <name type="scientific">Tetrabaena socialis</name>
    <dbReference type="NCBI Taxonomy" id="47790"/>
    <lineage>
        <taxon>Eukaryota</taxon>
        <taxon>Viridiplantae</taxon>
        <taxon>Chlorophyta</taxon>
        <taxon>core chlorophytes</taxon>
        <taxon>Chlorophyceae</taxon>
        <taxon>CS clade</taxon>
        <taxon>Chlamydomonadales</taxon>
        <taxon>Tetrabaenaceae</taxon>
        <taxon>Tetrabaena</taxon>
    </lineage>
</organism>
<dbReference type="OrthoDB" id="6409159at2759"/>
<evidence type="ECO:0000313" key="3">
    <source>
        <dbReference type="Proteomes" id="UP000236333"/>
    </source>
</evidence>
<dbReference type="EMBL" id="PGGS01000137">
    <property type="protein sequence ID" value="PNH08264.1"/>
    <property type="molecule type" value="Genomic_DNA"/>
</dbReference>
<feature type="domain" description="MD-2-related lipid-recognition" evidence="1">
    <location>
        <begin position="4"/>
        <end position="58"/>
    </location>
</feature>
<dbReference type="Proteomes" id="UP000236333">
    <property type="component" value="Unassembled WGS sequence"/>
</dbReference>
<dbReference type="InterPro" id="IPR003172">
    <property type="entry name" value="ML_dom"/>
</dbReference>
<sequence>YDSALCDAMACPLVAGSAFELCVSQKLPALAPPGPYQLQITGEDAGGTRFMCVALSFSVTAGAPADVFE</sequence>
<dbReference type="AlphaFoldDB" id="A0A2J8A6W5"/>
<dbReference type="InterPro" id="IPR014756">
    <property type="entry name" value="Ig_E-set"/>
</dbReference>
<evidence type="ECO:0000259" key="1">
    <source>
        <dbReference type="Pfam" id="PF02221"/>
    </source>
</evidence>
<gene>
    <name evidence="2" type="ORF">TSOC_005203</name>
</gene>
<comment type="caution">
    <text evidence="2">The sequence shown here is derived from an EMBL/GenBank/DDBJ whole genome shotgun (WGS) entry which is preliminary data.</text>
</comment>
<feature type="non-terminal residue" evidence="2">
    <location>
        <position position="1"/>
    </location>
</feature>
<keyword evidence="3" id="KW-1185">Reference proteome</keyword>